<dbReference type="Pfam" id="PF01522">
    <property type="entry name" value="Polysacc_deac_1"/>
    <property type="match status" value="1"/>
</dbReference>
<evidence type="ECO:0000313" key="4">
    <source>
        <dbReference type="EMBL" id="OPC82812.1"/>
    </source>
</evidence>
<accession>A0A1T3P1J0</accession>
<dbReference type="InterPro" id="IPR050248">
    <property type="entry name" value="Polysacc_deacetylase_ArnD"/>
</dbReference>
<dbReference type="OrthoDB" id="3373088at2"/>
<dbReference type="Gene3D" id="3.20.20.370">
    <property type="entry name" value="Glycoside hydrolase/deacetylase"/>
    <property type="match status" value="1"/>
</dbReference>
<dbReference type="EMBL" id="MWQN01000001">
    <property type="protein sequence ID" value="OPC82812.1"/>
    <property type="molecule type" value="Genomic_DNA"/>
</dbReference>
<comment type="caution">
    <text evidence="4">The sequence shown here is derived from an EMBL/GenBank/DDBJ whole genome shotgun (WGS) entry which is preliminary data.</text>
</comment>
<gene>
    <name evidence="4" type="ORF">B4N89_19390</name>
</gene>
<sequence length="279" mass="30816">MTFAHDPGTPDNRDSVGPLGPLDTPESRRNRTLRRSAFLAVPLLLATAVAAFVAADADPLTQKSPQAAKVAPPTAQIAAKPIPAHESAPTKPLYRVPTQDKVAFLTIDDGAYKDPEMIRLLREAGIEPTLFLTDEYVKQDPGFFRKLRDETGGVIENHTLDHPDLKGKPYDVQKNQICATSDDYAREFGRRPALLRPPYGNHDENTMRAAGDCGIGHVVHWSAEVRDGVMRFAVGDKLRPGDIVLMHFRKQFRADIRSFVDETRAAGLTPALLEDYLGR</sequence>
<dbReference type="GO" id="GO:0016810">
    <property type="term" value="F:hydrolase activity, acting on carbon-nitrogen (but not peptide) bonds"/>
    <property type="evidence" value="ECO:0007669"/>
    <property type="project" value="InterPro"/>
</dbReference>
<feature type="region of interest" description="Disordered" evidence="1">
    <location>
        <begin position="1"/>
        <end position="29"/>
    </location>
</feature>
<reference evidence="4 5" key="1">
    <citation type="submission" date="2017-03" db="EMBL/GenBank/DDBJ databases">
        <title>Draft genome sequence of Streptomyces scabrisporus NF3, endophyte isolated from Amphipterygium adstringens.</title>
        <authorList>
            <person name="Vazquez M."/>
            <person name="Ceapa C.D."/>
            <person name="Rodriguez Luna D."/>
            <person name="Sanchez Esquivel S."/>
        </authorList>
    </citation>
    <scope>NUCLEOTIDE SEQUENCE [LARGE SCALE GENOMIC DNA]</scope>
    <source>
        <strain evidence="4 5">NF3</strain>
    </source>
</reference>
<evidence type="ECO:0000256" key="2">
    <source>
        <dbReference type="SAM" id="Phobius"/>
    </source>
</evidence>
<name>A0A1T3P1J0_9ACTN</name>
<keyword evidence="2" id="KW-1133">Transmembrane helix</keyword>
<dbReference type="STRING" id="159449.B4N89_19390"/>
<evidence type="ECO:0000256" key="1">
    <source>
        <dbReference type="SAM" id="MobiDB-lite"/>
    </source>
</evidence>
<dbReference type="Proteomes" id="UP000190037">
    <property type="component" value="Unassembled WGS sequence"/>
</dbReference>
<dbReference type="CDD" id="cd10917">
    <property type="entry name" value="CE4_NodB_like_6s_7s"/>
    <property type="match status" value="1"/>
</dbReference>
<dbReference type="AlphaFoldDB" id="A0A1T3P1J0"/>
<feature type="domain" description="NodB homology" evidence="3">
    <location>
        <begin position="101"/>
        <end position="279"/>
    </location>
</feature>
<protein>
    <recommendedName>
        <fullName evidence="3">NodB homology domain-containing protein</fullName>
    </recommendedName>
</protein>
<keyword evidence="5" id="KW-1185">Reference proteome</keyword>
<dbReference type="PANTHER" id="PTHR10587:SF134">
    <property type="entry name" value="SECRETED PROTEIN"/>
    <property type="match status" value="1"/>
</dbReference>
<keyword evidence="2" id="KW-0472">Membrane</keyword>
<dbReference type="InterPro" id="IPR011330">
    <property type="entry name" value="Glyco_hydro/deAcase_b/a-brl"/>
</dbReference>
<organism evidence="4 5">
    <name type="scientific">Embleya scabrispora</name>
    <dbReference type="NCBI Taxonomy" id="159449"/>
    <lineage>
        <taxon>Bacteria</taxon>
        <taxon>Bacillati</taxon>
        <taxon>Actinomycetota</taxon>
        <taxon>Actinomycetes</taxon>
        <taxon>Kitasatosporales</taxon>
        <taxon>Streptomycetaceae</taxon>
        <taxon>Embleya</taxon>
    </lineage>
</organism>
<feature type="transmembrane region" description="Helical" evidence="2">
    <location>
        <begin position="37"/>
        <end position="55"/>
    </location>
</feature>
<dbReference type="GO" id="GO:0005975">
    <property type="term" value="P:carbohydrate metabolic process"/>
    <property type="evidence" value="ECO:0007669"/>
    <property type="project" value="InterPro"/>
</dbReference>
<keyword evidence="2" id="KW-0812">Transmembrane</keyword>
<dbReference type="InterPro" id="IPR002509">
    <property type="entry name" value="NODB_dom"/>
</dbReference>
<dbReference type="PANTHER" id="PTHR10587">
    <property type="entry name" value="GLYCOSYL TRANSFERASE-RELATED"/>
    <property type="match status" value="1"/>
</dbReference>
<dbReference type="PROSITE" id="PS51677">
    <property type="entry name" value="NODB"/>
    <property type="match status" value="1"/>
</dbReference>
<proteinExistence type="predicted"/>
<dbReference type="RefSeq" id="WP_078977099.1">
    <property type="nucleotide sequence ID" value="NZ_MWQN01000001.1"/>
</dbReference>
<evidence type="ECO:0000313" key="5">
    <source>
        <dbReference type="Proteomes" id="UP000190037"/>
    </source>
</evidence>
<evidence type="ECO:0000259" key="3">
    <source>
        <dbReference type="PROSITE" id="PS51677"/>
    </source>
</evidence>
<dbReference type="SUPFAM" id="SSF88713">
    <property type="entry name" value="Glycoside hydrolase/deacetylase"/>
    <property type="match status" value="1"/>
</dbReference>